<protein>
    <submittedName>
        <fullName evidence="2">Helix-turn-helix transcriptional regulator</fullName>
    </submittedName>
</protein>
<dbReference type="Pfam" id="PF13560">
    <property type="entry name" value="HTH_31"/>
    <property type="match status" value="1"/>
</dbReference>
<dbReference type="EMBL" id="JAWDIP010000003">
    <property type="protein sequence ID" value="MDY0393461.1"/>
    <property type="molecule type" value="Genomic_DNA"/>
</dbReference>
<proteinExistence type="predicted"/>
<dbReference type="PROSITE" id="PS50943">
    <property type="entry name" value="HTH_CROC1"/>
    <property type="match status" value="1"/>
</dbReference>
<comment type="caution">
    <text evidence="2">The sequence shown here is derived from an EMBL/GenBank/DDBJ whole genome shotgun (WGS) entry which is preliminary data.</text>
</comment>
<dbReference type="RefSeq" id="WP_390356496.1">
    <property type="nucleotide sequence ID" value="NZ_JBHUIZ010000013.1"/>
</dbReference>
<dbReference type="SMART" id="SM00530">
    <property type="entry name" value="HTH_XRE"/>
    <property type="match status" value="1"/>
</dbReference>
<organism evidence="2 3">
    <name type="scientific">Tigheibacillus halophilus</name>
    <dbReference type="NCBI Taxonomy" id="361280"/>
    <lineage>
        <taxon>Bacteria</taxon>
        <taxon>Bacillati</taxon>
        <taxon>Bacillota</taxon>
        <taxon>Bacilli</taxon>
        <taxon>Bacillales</taxon>
        <taxon>Bacillaceae</taxon>
        <taxon>Tigheibacillus</taxon>
    </lineage>
</organism>
<gene>
    <name evidence="2" type="ORF">RWE15_02220</name>
</gene>
<dbReference type="SUPFAM" id="SSF47413">
    <property type="entry name" value="lambda repressor-like DNA-binding domains"/>
    <property type="match status" value="1"/>
</dbReference>
<dbReference type="Gene3D" id="1.10.260.40">
    <property type="entry name" value="lambda repressor-like DNA-binding domains"/>
    <property type="match status" value="1"/>
</dbReference>
<sequence length="83" mass="9911">MYTKRLQVHFGRQVRLARKRDNLTLDELANITGLDSKHISRLENGKKLMNLRTLAILKRELDLNIDQIMEEFFRLKETEEIEV</sequence>
<keyword evidence="3" id="KW-1185">Reference proteome</keyword>
<evidence type="ECO:0000313" key="3">
    <source>
        <dbReference type="Proteomes" id="UP001281447"/>
    </source>
</evidence>
<reference evidence="2 3" key="1">
    <citation type="submission" date="2023-10" db="EMBL/GenBank/DDBJ databases">
        <title>Virgibacillus halophilus 5B73C genome.</title>
        <authorList>
            <person name="Miliotis G."/>
            <person name="Sengupta P."/>
            <person name="Hameed A."/>
            <person name="Chuvochina M."/>
            <person name="Mcdonagh F."/>
            <person name="Simpson A.C."/>
            <person name="Singh N.K."/>
            <person name="Rekha P.D."/>
            <person name="Raman K."/>
            <person name="Hugenholtz P."/>
            <person name="Venkateswaran K."/>
        </authorList>
    </citation>
    <scope>NUCLEOTIDE SEQUENCE [LARGE SCALE GENOMIC DNA]</scope>
    <source>
        <strain evidence="2 3">5B73C</strain>
    </source>
</reference>
<dbReference type="Proteomes" id="UP001281447">
    <property type="component" value="Unassembled WGS sequence"/>
</dbReference>
<evidence type="ECO:0000313" key="2">
    <source>
        <dbReference type="EMBL" id="MDY0393461.1"/>
    </source>
</evidence>
<feature type="domain" description="HTH cro/C1-type" evidence="1">
    <location>
        <begin position="14"/>
        <end position="68"/>
    </location>
</feature>
<accession>A0ABU5C3J4</accession>
<evidence type="ECO:0000259" key="1">
    <source>
        <dbReference type="PROSITE" id="PS50943"/>
    </source>
</evidence>
<dbReference type="CDD" id="cd00093">
    <property type="entry name" value="HTH_XRE"/>
    <property type="match status" value="1"/>
</dbReference>
<dbReference type="InterPro" id="IPR010982">
    <property type="entry name" value="Lambda_DNA-bd_dom_sf"/>
</dbReference>
<dbReference type="InterPro" id="IPR001387">
    <property type="entry name" value="Cro/C1-type_HTH"/>
</dbReference>
<name>A0ABU5C3J4_9BACI</name>